<gene>
    <name evidence="1" type="ORF">ATO67_18320</name>
</gene>
<dbReference type="AlphaFoldDB" id="A0A135P855"/>
<accession>A0A135P855</accession>
<dbReference type="STRING" id="2052828.ATO67_18320"/>
<dbReference type="InterPro" id="IPR036926">
    <property type="entry name" value="Thymidate_synth/dCMP_Mease_sf"/>
</dbReference>
<proteinExistence type="predicted"/>
<dbReference type="EMBL" id="LNUW01000004">
    <property type="protein sequence ID" value="KXG87603.1"/>
    <property type="molecule type" value="Genomic_DNA"/>
</dbReference>
<dbReference type="RefSeq" id="WP_067652606.1">
    <property type="nucleotide sequence ID" value="NZ_KQ961034.1"/>
</dbReference>
<evidence type="ECO:0000313" key="2">
    <source>
        <dbReference type="Proteomes" id="UP000070498"/>
    </source>
</evidence>
<evidence type="ECO:0000313" key="1">
    <source>
        <dbReference type="EMBL" id="KXG87603.1"/>
    </source>
</evidence>
<keyword evidence="2" id="KW-1185">Reference proteome</keyword>
<dbReference type="SUPFAM" id="SSF55831">
    <property type="entry name" value="Thymidylate synthase/dCMP hydroxymethylase"/>
    <property type="match status" value="1"/>
</dbReference>
<name>A0A135P855_9HYPH</name>
<comment type="caution">
    <text evidence="1">The sequence shown here is derived from an EMBL/GenBank/DDBJ whole genome shotgun (WGS) entry which is preliminary data.</text>
</comment>
<protein>
    <recommendedName>
        <fullName evidence="3">Thymidylate synthase/dCMP hydroxymethylase domain-containing protein</fullName>
    </recommendedName>
</protein>
<dbReference type="Proteomes" id="UP000070498">
    <property type="component" value="Unassembled WGS sequence"/>
</dbReference>
<evidence type="ECO:0008006" key="3">
    <source>
        <dbReference type="Google" id="ProtNLM"/>
    </source>
</evidence>
<reference evidence="1 2" key="1">
    <citation type="submission" date="2015-11" db="EMBL/GenBank/DDBJ databases">
        <title>Draft genome sequence of Agrobacterium sp. R89-1.</title>
        <authorList>
            <person name="Zahradnik J."/>
            <person name="Kyslikova E."/>
            <person name="Palyzova A."/>
            <person name="Kyslik P."/>
        </authorList>
    </citation>
    <scope>NUCLEOTIDE SEQUENCE [LARGE SCALE GENOMIC DNA]</scope>
    <source>
        <strain evidence="1 2">R89-1</strain>
    </source>
</reference>
<sequence length="210" mass="23949">MILLKNSEIGQVWLEYIQSVLSNGEWVFDNREEIFETTSICFTISEFDDVNGILSRHSQKKIIELYTRKMFSTEIIEELNSTYGDRFFNNIGVNQFELAVKKLKENKYAKSVFIPLVVPNDPGPRIPCLSAVQVAIRHGELVMFATFRSQNVFNSYGNFLGLKELSVRFATELNVASGPINFFVNFPHIYRSDVPRCQGIISAETTGDKT</sequence>
<organism evidence="1 2">
    <name type="scientific">Agrobacterium bohemicum</name>
    <dbReference type="NCBI Taxonomy" id="2052828"/>
    <lineage>
        <taxon>Bacteria</taxon>
        <taxon>Pseudomonadati</taxon>
        <taxon>Pseudomonadota</taxon>
        <taxon>Alphaproteobacteria</taxon>
        <taxon>Hyphomicrobiales</taxon>
        <taxon>Rhizobiaceae</taxon>
        <taxon>Rhizobium/Agrobacterium group</taxon>
        <taxon>Agrobacterium</taxon>
    </lineage>
</organism>
<dbReference type="Gene3D" id="3.30.572.10">
    <property type="entry name" value="Thymidylate synthase/dCMP hydroxymethylase domain"/>
    <property type="match status" value="1"/>
</dbReference>